<comment type="caution">
    <text evidence="5">The sequence shown here is derived from an EMBL/GenBank/DDBJ whole genome shotgun (WGS) entry which is preliminary data.</text>
</comment>
<dbReference type="SMART" id="SM00042">
    <property type="entry name" value="CUB"/>
    <property type="match status" value="1"/>
</dbReference>
<evidence type="ECO:0000259" key="4">
    <source>
        <dbReference type="PROSITE" id="PS01180"/>
    </source>
</evidence>
<keyword evidence="1 2" id="KW-1015">Disulfide bond</keyword>
<dbReference type="InterPro" id="IPR036055">
    <property type="entry name" value="LDL_receptor-like_sf"/>
</dbReference>
<dbReference type="CDD" id="cd00112">
    <property type="entry name" value="LDLa"/>
    <property type="match status" value="1"/>
</dbReference>
<evidence type="ECO:0000256" key="3">
    <source>
        <dbReference type="SAM" id="SignalP"/>
    </source>
</evidence>
<dbReference type="SUPFAM" id="SSF57424">
    <property type="entry name" value="LDL receptor-like module"/>
    <property type="match status" value="1"/>
</dbReference>
<feature type="domain" description="CUB" evidence="4">
    <location>
        <begin position="531"/>
        <end position="640"/>
    </location>
</feature>
<comment type="caution">
    <text evidence="2">Lacks conserved residue(s) required for the propagation of feature annotation.</text>
</comment>
<dbReference type="InterPro" id="IPR002172">
    <property type="entry name" value="LDrepeatLR_classA_rpt"/>
</dbReference>
<keyword evidence="3" id="KW-0732">Signal</keyword>
<dbReference type="SMART" id="SM00192">
    <property type="entry name" value="LDLa"/>
    <property type="match status" value="2"/>
</dbReference>
<name>A0ABQ9ZBA0_9CRUS</name>
<feature type="disulfide bond" evidence="2">
    <location>
        <begin position="209"/>
        <end position="224"/>
    </location>
</feature>
<dbReference type="Pfam" id="PF00057">
    <property type="entry name" value="Ldl_recept_a"/>
    <property type="match status" value="1"/>
</dbReference>
<dbReference type="CDD" id="cd00041">
    <property type="entry name" value="CUB"/>
    <property type="match status" value="1"/>
</dbReference>
<dbReference type="PROSITE" id="PS50068">
    <property type="entry name" value="LDLRA_2"/>
    <property type="match status" value="2"/>
</dbReference>
<dbReference type="PANTHER" id="PTHR46908:SF4">
    <property type="entry name" value="TUMOR NECROSIS FACTOR-INDUCIBLE GENE 6 PROTEIN"/>
    <property type="match status" value="1"/>
</dbReference>
<dbReference type="Pfam" id="PF00431">
    <property type="entry name" value="CUB"/>
    <property type="match status" value="2"/>
</dbReference>
<dbReference type="InterPro" id="IPR052129">
    <property type="entry name" value="Spermadhesin-Link_domain"/>
</dbReference>
<evidence type="ECO:0000313" key="6">
    <source>
        <dbReference type="Proteomes" id="UP001234178"/>
    </source>
</evidence>
<feature type="chain" id="PRO_5047010032" description="CUB domain-containing protein" evidence="3">
    <location>
        <begin position="25"/>
        <end position="640"/>
    </location>
</feature>
<dbReference type="Gene3D" id="4.10.400.10">
    <property type="entry name" value="Low-density Lipoprotein Receptor"/>
    <property type="match status" value="2"/>
</dbReference>
<accession>A0ABQ9ZBA0</accession>
<gene>
    <name evidence="5" type="ORF">OUZ56_019083</name>
</gene>
<feature type="signal peptide" evidence="3">
    <location>
        <begin position="1"/>
        <end position="24"/>
    </location>
</feature>
<dbReference type="InterPro" id="IPR023415">
    <property type="entry name" value="LDLR_class-A_CS"/>
</dbReference>
<dbReference type="EMBL" id="JAOYFB010000003">
    <property type="protein sequence ID" value="KAK4009939.1"/>
    <property type="molecule type" value="Genomic_DNA"/>
</dbReference>
<reference evidence="5 6" key="1">
    <citation type="journal article" date="2023" name="Nucleic Acids Res.">
        <title>The hologenome of Daphnia magna reveals possible DNA methylation and microbiome-mediated evolution of the host genome.</title>
        <authorList>
            <person name="Chaturvedi A."/>
            <person name="Li X."/>
            <person name="Dhandapani V."/>
            <person name="Marshall H."/>
            <person name="Kissane S."/>
            <person name="Cuenca-Cambronero M."/>
            <person name="Asole G."/>
            <person name="Calvet F."/>
            <person name="Ruiz-Romero M."/>
            <person name="Marangio P."/>
            <person name="Guigo R."/>
            <person name="Rago D."/>
            <person name="Mirbahai L."/>
            <person name="Eastwood N."/>
            <person name="Colbourne J.K."/>
            <person name="Zhou J."/>
            <person name="Mallon E."/>
            <person name="Orsini L."/>
        </authorList>
    </citation>
    <scope>NUCLEOTIDE SEQUENCE [LARGE SCALE GENOMIC DNA]</scope>
    <source>
        <strain evidence="5">LRV0_1</strain>
    </source>
</reference>
<dbReference type="Proteomes" id="UP001234178">
    <property type="component" value="Unassembled WGS sequence"/>
</dbReference>
<evidence type="ECO:0000313" key="5">
    <source>
        <dbReference type="EMBL" id="KAK4009939.1"/>
    </source>
</evidence>
<evidence type="ECO:0000256" key="1">
    <source>
        <dbReference type="ARBA" id="ARBA00023157"/>
    </source>
</evidence>
<proteinExistence type="predicted"/>
<dbReference type="InterPro" id="IPR035914">
    <property type="entry name" value="Sperma_CUB_dom_sf"/>
</dbReference>
<dbReference type="PROSITE" id="PS01209">
    <property type="entry name" value="LDLRA_1"/>
    <property type="match status" value="1"/>
</dbReference>
<dbReference type="InterPro" id="IPR000859">
    <property type="entry name" value="CUB_dom"/>
</dbReference>
<dbReference type="Gene3D" id="2.60.120.290">
    <property type="entry name" value="Spermadhesin, CUB domain"/>
    <property type="match status" value="3"/>
</dbReference>
<dbReference type="PROSITE" id="PS01180">
    <property type="entry name" value="CUB"/>
    <property type="match status" value="1"/>
</dbReference>
<protein>
    <recommendedName>
        <fullName evidence="4">CUB domain-containing protein</fullName>
    </recommendedName>
</protein>
<dbReference type="PANTHER" id="PTHR46908">
    <property type="entry name" value="CUBILIN-LIKE PROTEIN"/>
    <property type="match status" value="1"/>
</dbReference>
<dbReference type="SUPFAM" id="SSF49854">
    <property type="entry name" value="Spermadhesin, CUB domain"/>
    <property type="match status" value="3"/>
</dbReference>
<evidence type="ECO:0000256" key="2">
    <source>
        <dbReference type="PROSITE-ProRule" id="PRU00124"/>
    </source>
</evidence>
<sequence length="640" mass="71725">MELRHGFYFSSAIFVVGILWTVQAENQPASNFVCLGISKSEAELRKAPSETSIILNWTDSSGHSSELTAVNLQIFPDGELLRGVPERENSFIKIPHHCLKRQSDEANLFSIHLPACHTCPVKWKSLDACRKYTFEIISEYSNASIGAEPFKLETFTSQRGISPKTSFEGLWRCSSQKFFCRGIIDQFDPYASAFGATKTSGCLDNDKICNREKDCESGVDELHCAKSRQFWFIGNQPPPCNDGFQCGRQCIPNELVCDGKYDCLDGSDEHYDCEYSVSCNQLTTNFGHIVSAPITKPDEDIHKNNLMHLVQKSIIAITVQANHTIWLAFNKFRTKENHFFKVYDGPYSTSPLLLSHSGSTKPISVRSSSNNLYVEFPSYYDQSYGVDIFYASVFDKEQPFIPGCGGSIHGDGIISSWSYSSLTSPISDCIWFVQAAQHDGIIVLKEKFDSKRNTSTYKFATLANNPIMTVYDGWNTSGRVLWDDKGLLARSSRVIYSISPKMMIRINWPEQGEHRNTFNWHVNTIKLTITNIDGLTATSGTIKSPNYPAPYPNLADFRWNIVTAPHTKINLLFALLETQEGFDFLYVYDGPTVNSPLLLEKSGSASLPFAVNSSTNQMLVRLTSDDETTSTGFLAIYSIV</sequence>
<organism evidence="5 6">
    <name type="scientific">Daphnia magna</name>
    <dbReference type="NCBI Taxonomy" id="35525"/>
    <lineage>
        <taxon>Eukaryota</taxon>
        <taxon>Metazoa</taxon>
        <taxon>Ecdysozoa</taxon>
        <taxon>Arthropoda</taxon>
        <taxon>Crustacea</taxon>
        <taxon>Branchiopoda</taxon>
        <taxon>Diplostraca</taxon>
        <taxon>Cladocera</taxon>
        <taxon>Anomopoda</taxon>
        <taxon>Daphniidae</taxon>
        <taxon>Daphnia</taxon>
    </lineage>
</organism>
<keyword evidence="6" id="KW-1185">Reference proteome</keyword>
<dbReference type="PRINTS" id="PR00261">
    <property type="entry name" value="LDLRECEPTOR"/>
</dbReference>